<organism evidence="1 2">
    <name type="scientific">Trichomonas vaginalis (strain ATCC PRA-98 / G3)</name>
    <dbReference type="NCBI Taxonomy" id="412133"/>
    <lineage>
        <taxon>Eukaryota</taxon>
        <taxon>Metamonada</taxon>
        <taxon>Parabasalia</taxon>
        <taxon>Trichomonadida</taxon>
        <taxon>Trichomonadidae</taxon>
        <taxon>Trichomonas</taxon>
    </lineage>
</organism>
<gene>
    <name evidence="1" type="ORF">TVAG_284400</name>
</gene>
<reference evidence="1" key="2">
    <citation type="journal article" date="2007" name="Science">
        <title>Draft genome sequence of the sexually transmitted pathogen Trichomonas vaginalis.</title>
        <authorList>
            <person name="Carlton J.M."/>
            <person name="Hirt R.P."/>
            <person name="Silva J.C."/>
            <person name="Delcher A.L."/>
            <person name="Schatz M."/>
            <person name="Zhao Q."/>
            <person name="Wortman J.R."/>
            <person name="Bidwell S.L."/>
            <person name="Alsmark U.C.M."/>
            <person name="Besteiro S."/>
            <person name="Sicheritz-Ponten T."/>
            <person name="Noel C.J."/>
            <person name="Dacks J.B."/>
            <person name="Foster P.G."/>
            <person name="Simillion C."/>
            <person name="Van de Peer Y."/>
            <person name="Miranda-Saavedra D."/>
            <person name="Barton G.J."/>
            <person name="Westrop G.D."/>
            <person name="Mueller S."/>
            <person name="Dessi D."/>
            <person name="Fiori P.L."/>
            <person name="Ren Q."/>
            <person name="Paulsen I."/>
            <person name="Zhang H."/>
            <person name="Bastida-Corcuera F.D."/>
            <person name="Simoes-Barbosa A."/>
            <person name="Brown M.T."/>
            <person name="Hayes R.D."/>
            <person name="Mukherjee M."/>
            <person name="Okumura C.Y."/>
            <person name="Schneider R."/>
            <person name="Smith A.J."/>
            <person name="Vanacova S."/>
            <person name="Villalvazo M."/>
            <person name="Haas B.J."/>
            <person name="Pertea M."/>
            <person name="Feldblyum T.V."/>
            <person name="Utterback T.R."/>
            <person name="Shu C.L."/>
            <person name="Osoegawa K."/>
            <person name="de Jong P.J."/>
            <person name="Hrdy I."/>
            <person name="Horvathova L."/>
            <person name="Zubacova Z."/>
            <person name="Dolezal P."/>
            <person name="Malik S.B."/>
            <person name="Logsdon J.M. Jr."/>
            <person name="Henze K."/>
            <person name="Gupta A."/>
            <person name="Wang C.C."/>
            <person name="Dunne R.L."/>
            <person name="Upcroft J.A."/>
            <person name="Upcroft P."/>
            <person name="White O."/>
            <person name="Salzberg S.L."/>
            <person name="Tang P."/>
            <person name="Chiu C.-H."/>
            <person name="Lee Y.-S."/>
            <person name="Embley T.M."/>
            <person name="Coombs G.H."/>
            <person name="Mottram J.C."/>
            <person name="Tachezy J."/>
            <person name="Fraser-Liggett C.M."/>
            <person name="Johnson P.J."/>
        </authorList>
    </citation>
    <scope>NUCLEOTIDE SEQUENCE [LARGE SCALE GENOMIC DNA]</scope>
    <source>
        <strain evidence="1">G3</strain>
    </source>
</reference>
<evidence type="ECO:0000313" key="2">
    <source>
        <dbReference type="Proteomes" id="UP000001542"/>
    </source>
</evidence>
<dbReference type="VEuPathDB" id="TrichDB:TVAGG3_0373910"/>
<sequence length="163" mass="18364">MNHYKTPDSFVKNSIFKNNTAQIQNGGWGLITTSYTKVTVSECILIGNKADHTFSAANNGIITVIHCRGDDLSASKTYNGGSFNTDEIATDPFDLPLSLLSLGQCEAENPISIELILNEIEKKNSHVSDEFGYVKLRMPRRRRRYVNYSKLTLIILQCMEWKV</sequence>
<dbReference type="AlphaFoldDB" id="A2EN98"/>
<protein>
    <submittedName>
        <fullName evidence="1">Uncharacterized protein</fullName>
    </submittedName>
</protein>
<accession>A2EN98</accession>
<evidence type="ECO:0000313" key="1">
    <source>
        <dbReference type="EMBL" id="EAY05857.1"/>
    </source>
</evidence>
<proteinExistence type="predicted"/>
<reference evidence="1" key="1">
    <citation type="submission" date="2006-10" db="EMBL/GenBank/DDBJ databases">
        <authorList>
            <person name="Amadeo P."/>
            <person name="Zhao Q."/>
            <person name="Wortman J."/>
            <person name="Fraser-Liggett C."/>
            <person name="Carlton J."/>
        </authorList>
    </citation>
    <scope>NUCLEOTIDE SEQUENCE</scope>
    <source>
        <strain evidence="1">G3</strain>
    </source>
</reference>
<dbReference type="EMBL" id="DS113438">
    <property type="protein sequence ID" value="EAY05857.1"/>
    <property type="molecule type" value="Genomic_DNA"/>
</dbReference>
<dbReference type="InParanoid" id="A2EN98"/>
<dbReference type="VEuPathDB" id="TrichDB:TVAG_284400"/>
<keyword evidence="2" id="KW-1185">Reference proteome</keyword>
<name>A2EN98_TRIV3</name>
<dbReference type="Proteomes" id="UP000001542">
    <property type="component" value="Unassembled WGS sequence"/>
</dbReference>